<feature type="region of interest" description="Disordered" evidence="1">
    <location>
        <begin position="249"/>
        <end position="273"/>
    </location>
</feature>
<dbReference type="OrthoDB" id="3773439at2759"/>
<dbReference type="EMBL" id="JAPEVA010000037">
    <property type="protein sequence ID" value="KAJ4405083.1"/>
    <property type="molecule type" value="Genomic_DNA"/>
</dbReference>
<feature type="region of interest" description="Disordered" evidence="1">
    <location>
        <begin position="187"/>
        <end position="230"/>
    </location>
</feature>
<proteinExistence type="predicted"/>
<feature type="compositionally biased region" description="Acidic residues" evidence="1">
    <location>
        <begin position="578"/>
        <end position="596"/>
    </location>
</feature>
<organism evidence="2 3">
    <name type="scientific">Didymella pomorum</name>
    <dbReference type="NCBI Taxonomy" id="749634"/>
    <lineage>
        <taxon>Eukaryota</taxon>
        <taxon>Fungi</taxon>
        <taxon>Dikarya</taxon>
        <taxon>Ascomycota</taxon>
        <taxon>Pezizomycotina</taxon>
        <taxon>Dothideomycetes</taxon>
        <taxon>Pleosporomycetidae</taxon>
        <taxon>Pleosporales</taxon>
        <taxon>Pleosporineae</taxon>
        <taxon>Didymellaceae</taxon>
        <taxon>Didymella</taxon>
    </lineage>
</organism>
<reference evidence="2" key="1">
    <citation type="submission" date="2022-10" db="EMBL/GenBank/DDBJ databases">
        <title>Tapping the CABI collections for fungal endophytes: first genome assemblies for Collariella, Neodidymelliopsis, Ascochyta clinopodiicola, Didymella pomorum, Didymosphaeria variabile, Neocosmospora piperis and Neocucurbitaria cava.</title>
        <authorList>
            <person name="Hill R."/>
        </authorList>
    </citation>
    <scope>NUCLEOTIDE SEQUENCE</scope>
    <source>
        <strain evidence="2">IMI 355091</strain>
    </source>
</reference>
<feature type="compositionally biased region" description="Pro residues" evidence="1">
    <location>
        <begin position="199"/>
        <end position="211"/>
    </location>
</feature>
<feature type="compositionally biased region" description="Basic and acidic residues" evidence="1">
    <location>
        <begin position="23"/>
        <end position="36"/>
    </location>
</feature>
<sequence length="611" mass="68333">MSLSTGVVKVSNSDDEDMIDPEGEIHHEKRIDDPNAPRTVSHKEIRVNTALLTVPSAKCPVPTFAPGLTVAKRQNTASFYRYPYAPVEDPRDMNVDGPGFSHPQYESGQFGTQSPQTAYSIVTVASDELDAYVHRTASFRLQGHGAPLRHASTPVHLPDHPPQLTNPVFQHEYLNYQYVPATLAPESCSPSMGSGHASQPPPQTQVMPPPTNVDERASQQAKQTASGVQEPSALLSSFGVLVPGRASLEGAEGKKKVPIPRAPTQTLPSKRVKVSSKTQTVFADRDGFGPKPIDILDFKYRTYKCINMPARTDVTPGEQPPEPAPDSHPYDESIDYRASYLIWLSDDLELAYSETLRRYKAQFQDERTITEDTVRKRHILYLEKLARKYGLKPAEEIKKPGGRVATRGKQVGHQYNTVNGVHVYSADAGHDLAGKPRKARAGKEPTKHRGFLKACICVWRDTIGASFEEIKLRLEKDYGWNIGANTVKKHYYDQRGQVYDTYNVTGAVDHETFTRNADEDLDQLKLHFQQRQAYLLRTYVQDVPAEDIAYMEQLEQLISRKEQDQLQPPIRMIEEADEEVHDAEEGEEVEVDEDVMTQDADSGSACVRAVK</sequence>
<dbReference type="Proteomes" id="UP001140510">
    <property type="component" value="Unassembled WGS sequence"/>
</dbReference>
<comment type="caution">
    <text evidence="2">The sequence shown here is derived from an EMBL/GenBank/DDBJ whole genome shotgun (WGS) entry which is preliminary data.</text>
</comment>
<gene>
    <name evidence="2" type="ORF">N0V91_005445</name>
</gene>
<feature type="region of interest" description="Disordered" evidence="1">
    <location>
        <begin position="578"/>
        <end position="611"/>
    </location>
</feature>
<evidence type="ECO:0000313" key="3">
    <source>
        <dbReference type="Proteomes" id="UP001140510"/>
    </source>
</evidence>
<accession>A0A9W8ZGM3</accession>
<evidence type="ECO:0000256" key="1">
    <source>
        <dbReference type="SAM" id="MobiDB-lite"/>
    </source>
</evidence>
<feature type="compositionally biased region" description="Acidic residues" evidence="1">
    <location>
        <begin position="13"/>
        <end position="22"/>
    </location>
</feature>
<evidence type="ECO:0000313" key="2">
    <source>
        <dbReference type="EMBL" id="KAJ4405083.1"/>
    </source>
</evidence>
<protein>
    <submittedName>
        <fullName evidence="2">Uncharacterized protein</fullName>
    </submittedName>
</protein>
<feature type="compositionally biased region" description="Polar residues" evidence="1">
    <location>
        <begin position="218"/>
        <end position="229"/>
    </location>
</feature>
<feature type="region of interest" description="Disordered" evidence="1">
    <location>
        <begin position="1"/>
        <end position="36"/>
    </location>
</feature>
<keyword evidence="3" id="KW-1185">Reference proteome</keyword>
<dbReference type="AlphaFoldDB" id="A0A9W8ZGM3"/>
<name>A0A9W8ZGM3_9PLEO</name>